<proteinExistence type="predicted"/>
<name>A0A8H3UDE8_VENIN</name>
<dbReference type="Proteomes" id="UP000490939">
    <property type="component" value="Unassembled WGS sequence"/>
</dbReference>
<evidence type="ECO:0000313" key="3">
    <source>
        <dbReference type="Proteomes" id="UP000447873"/>
    </source>
</evidence>
<reference evidence="2 4" key="1">
    <citation type="submission" date="2019-07" db="EMBL/GenBank/DDBJ databases">
        <title>Venturia inaequalis Genome Resource.</title>
        <authorList>
            <person name="Lichtner F.J."/>
        </authorList>
    </citation>
    <scope>NUCLEOTIDE SEQUENCE [LARGE SCALE GENOMIC DNA]</scope>
    <source>
        <strain evidence="1 3">120213</strain>
        <strain evidence="2 4">DMI_063113</strain>
    </source>
</reference>
<dbReference type="InterPro" id="IPR006461">
    <property type="entry name" value="PLAC_motif_containing"/>
</dbReference>
<organism evidence="2 4">
    <name type="scientific">Venturia inaequalis</name>
    <name type="common">Apple scab fungus</name>
    <dbReference type="NCBI Taxonomy" id="5025"/>
    <lineage>
        <taxon>Eukaryota</taxon>
        <taxon>Fungi</taxon>
        <taxon>Dikarya</taxon>
        <taxon>Ascomycota</taxon>
        <taxon>Pezizomycotina</taxon>
        <taxon>Dothideomycetes</taxon>
        <taxon>Pleosporomycetidae</taxon>
        <taxon>Venturiales</taxon>
        <taxon>Venturiaceae</taxon>
        <taxon>Venturia</taxon>
    </lineage>
</organism>
<dbReference type="EMBL" id="WNWS01000583">
    <property type="protein sequence ID" value="KAE9965551.1"/>
    <property type="molecule type" value="Genomic_DNA"/>
</dbReference>
<gene>
    <name evidence="2" type="ORF">EG327_011185</name>
    <name evidence="1" type="ORF">EG328_009576</name>
</gene>
<protein>
    <recommendedName>
        <fullName evidence="5">PLAC8-domain-containing protein</fullName>
    </recommendedName>
</protein>
<evidence type="ECO:0000313" key="2">
    <source>
        <dbReference type="EMBL" id="KAE9968099.1"/>
    </source>
</evidence>
<dbReference type="Pfam" id="PF04749">
    <property type="entry name" value="PLAC8"/>
    <property type="match status" value="1"/>
</dbReference>
<comment type="caution">
    <text evidence="2">The sequence shown here is derived from an EMBL/GenBank/DDBJ whole genome shotgun (WGS) entry which is preliminary data.</text>
</comment>
<evidence type="ECO:0000313" key="4">
    <source>
        <dbReference type="Proteomes" id="UP000490939"/>
    </source>
</evidence>
<dbReference type="Proteomes" id="UP000447873">
    <property type="component" value="Unassembled WGS sequence"/>
</dbReference>
<dbReference type="EMBL" id="WNWR01000855">
    <property type="protein sequence ID" value="KAE9968099.1"/>
    <property type="molecule type" value="Genomic_DNA"/>
</dbReference>
<evidence type="ECO:0008006" key="5">
    <source>
        <dbReference type="Google" id="ProtNLM"/>
    </source>
</evidence>
<sequence length="178" mass="19806">MDAPQQQRPVGELGPIELTDIADWIQRFNAVFTDTSQISAPGLTNLRPWISSFCGCCCPIDLCCITYWLPCITFGKTHHRTRKNGNMDGYEPINTSCLLLCGSAWIGLHWIPMALQSADIRKKYGLQGSCFGDIAKACCCALCTLVQAEKETKIREAEIRDVDGQYSRAETMSYIPMA</sequence>
<dbReference type="AlphaFoldDB" id="A0A8H3UDE8"/>
<evidence type="ECO:0000313" key="1">
    <source>
        <dbReference type="EMBL" id="KAE9965551.1"/>
    </source>
</evidence>
<accession>A0A8H3UDE8</accession>
<dbReference type="PANTHER" id="PTHR15907">
    <property type="entry name" value="DUF614 FAMILY PROTEIN-RELATED"/>
    <property type="match status" value="1"/>
</dbReference>
<keyword evidence="4" id="KW-1185">Reference proteome</keyword>
<dbReference type="NCBIfam" id="TIGR01571">
    <property type="entry name" value="A_thal_Cys_rich"/>
    <property type="match status" value="1"/>
</dbReference>